<feature type="compositionally biased region" description="Basic and acidic residues" evidence="1">
    <location>
        <begin position="183"/>
        <end position="200"/>
    </location>
</feature>
<feature type="signal peptide" evidence="2">
    <location>
        <begin position="1"/>
        <end position="31"/>
    </location>
</feature>
<dbReference type="EMBL" id="MTEJ01000036">
    <property type="protein sequence ID" value="OQX13999.1"/>
    <property type="molecule type" value="Genomic_DNA"/>
</dbReference>
<sequence>MKTNATQSRIAIQLCRVLLLMPLALSNVAICAETTPPPDGVVTPLPTGACPLNSGGPSLLGTEWRLLSVYGNAVPSELGISMKVGEVALTGSGGCNEYEADFKQVGHTGFMITGIEKGREGCPILRPGSGQQTINVGDWEGAYLRTLQRAGSVETIGNTLHFYNRSGEPSVVFGKKFGGTGTDKPEAELPDEEKPPAANG</sequence>
<evidence type="ECO:0000313" key="4">
    <source>
        <dbReference type="Proteomes" id="UP000192491"/>
    </source>
</evidence>
<gene>
    <name evidence="3" type="ORF">BWK73_10555</name>
</gene>
<organism evidence="3 4">
    <name type="scientific">Thiothrix lacustris</name>
    <dbReference type="NCBI Taxonomy" id="525917"/>
    <lineage>
        <taxon>Bacteria</taxon>
        <taxon>Pseudomonadati</taxon>
        <taxon>Pseudomonadota</taxon>
        <taxon>Gammaproteobacteria</taxon>
        <taxon>Thiotrichales</taxon>
        <taxon>Thiotrichaceae</taxon>
        <taxon>Thiothrix</taxon>
    </lineage>
</organism>
<proteinExistence type="predicted"/>
<evidence type="ECO:0000313" key="3">
    <source>
        <dbReference type="EMBL" id="OQX13999.1"/>
    </source>
</evidence>
<feature type="chain" id="PRO_5012259909" evidence="2">
    <location>
        <begin position="32"/>
        <end position="200"/>
    </location>
</feature>
<dbReference type="AlphaFoldDB" id="A0A1Y1QUS4"/>
<name>A0A1Y1QUS4_9GAMM</name>
<evidence type="ECO:0000256" key="2">
    <source>
        <dbReference type="SAM" id="SignalP"/>
    </source>
</evidence>
<evidence type="ECO:0000256" key="1">
    <source>
        <dbReference type="SAM" id="MobiDB-lite"/>
    </source>
</evidence>
<dbReference type="InterPro" id="IPR038670">
    <property type="entry name" value="HslJ-like_sf"/>
</dbReference>
<accession>A0A1Y1QUS4</accession>
<comment type="caution">
    <text evidence="3">The sequence shown here is derived from an EMBL/GenBank/DDBJ whole genome shotgun (WGS) entry which is preliminary data.</text>
</comment>
<protein>
    <submittedName>
        <fullName evidence="3">Uncharacterized protein</fullName>
    </submittedName>
</protein>
<dbReference type="Gene3D" id="2.40.128.270">
    <property type="match status" value="1"/>
</dbReference>
<dbReference type="Proteomes" id="UP000192491">
    <property type="component" value="Unassembled WGS sequence"/>
</dbReference>
<feature type="region of interest" description="Disordered" evidence="1">
    <location>
        <begin position="174"/>
        <end position="200"/>
    </location>
</feature>
<keyword evidence="2" id="KW-0732">Signal</keyword>
<reference evidence="3 4" key="1">
    <citation type="submission" date="2017-01" db="EMBL/GenBank/DDBJ databases">
        <title>Novel large sulfur bacteria in the metagenomes of groundwater-fed chemosynthetic microbial mats in the Lake Huron basin.</title>
        <authorList>
            <person name="Sharrar A.M."/>
            <person name="Flood B.E."/>
            <person name="Bailey J.V."/>
            <person name="Jones D.S."/>
            <person name="Biddanda B."/>
            <person name="Ruberg S.A."/>
            <person name="Marcus D.N."/>
            <person name="Dick G.J."/>
        </authorList>
    </citation>
    <scope>NUCLEOTIDE SEQUENCE [LARGE SCALE GENOMIC DNA]</scope>
    <source>
        <strain evidence="3">A8</strain>
    </source>
</reference>